<organism evidence="1 2">
    <name type="scientific">Lachancea thermotolerans (strain ATCC 56472 / CBS 6340 / NRRL Y-8284)</name>
    <name type="common">Yeast</name>
    <name type="synonym">Kluyveromyces thermotolerans</name>
    <dbReference type="NCBI Taxonomy" id="559295"/>
    <lineage>
        <taxon>Eukaryota</taxon>
        <taxon>Fungi</taxon>
        <taxon>Dikarya</taxon>
        <taxon>Ascomycota</taxon>
        <taxon>Saccharomycotina</taxon>
        <taxon>Saccharomycetes</taxon>
        <taxon>Saccharomycetales</taxon>
        <taxon>Saccharomycetaceae</taxon>
        <taxon>Lachancea</taxon>
    </lineage>
</organism>
<name>C5DG12_LACTC</name>
<dbReference type="FunCoup" id="C5DG12">
    <property type="interactions" value="106"/>
</dbReference>
<dbReference type="HOGENOM" id="CLU_071381_0_0_1"/>
<accession>C5DG12</accession>
<dbReference type="GeneID" id="8295012"/>
<gene>
    <name evidence="1" type="ordered locus">KLTH0D01562g</name>
</gene>
<dbReference type="OMA" id="DVIMINF"/>
<reference evidence="1 2" key="1">
    <citation type="journal article" date="2009" name="Genome Res.">
        <title>Comparative genomics of protoploid Saccharomycetaceae.</title>
        <authorList>
            <consortium name="The Genolevures Consortium"/>
            <person name="Souciet J.-L."/>
            <person name="Dujon B."/>
            <person name="Gaillardin C."/>
            <person name="Johnston M."/>
            <person name="Baret P.V."/>
            <person name="Cliften P."/>
            <person name="Sherman D.J."/>
            <person name="Weissenbach J."/>
            <person name="Westhof E."/>
            <person name="Wincker P."/>
            <person name="Jubin C."/>
            <person name="Poulain J."/>
            <person name="Barbe V."/>
            <person name="Segurens B."/>
            <person name="Artiguenave F."/>
            <person name="Anthouard V."/>
            <person name="Vacherie B."/>
            <person name="Val M.-E."/>
            <person name="Fulton R.S."/>
            <person name="Minx P."/>
            <person name="Wilson R."/>
            <person name="Durrens P."/>
            <person name="Jean G."/>
            <person name="Marck C."/>
            <person name="Martin T."/>
            <person name="Nikolski M."/>
            <person name="Rolland T."/>
            <person name="Seret M.-L."/>
            <person name="Casaregola S."/>
            <person name="Despons L."/>
            <person name="Fairhead C."/>
            <person name="Fischer G."/>
            <person name="Lafontaine I."/>
            <person name="Leh V."/>
            <person name="Lemaire M."/>
            <person name="de Montigny J."/>
            <person name="Neuveglise C."/>
            <person name="Thierry A."/>
            <person name="Blanc-Lenfle I."/>
            <person name="Bleykasten C."/>
            <person name="Diffels J."/>
            <person name="Fritsch E."/>
            <person name="Frangeul L."/>
            <person name="Goeffon A."/>
            <person name="Jauniaux N."/>
            <person name="Kachouri-Lafond R."/>
            <person name="Payen C."/>
            <person name="Potier S."/>
            <person name="Pribylova L."/>
            <person name="Ozanne C."/>
            <person name="Richard G.-F."/>
            <person name="Sacerdot C."/>
            <person name="Straub M.-L."/>
            <person name="Talla E."/>
        </authorList>
    </citation>
    <scope>NUCLEOTIDE SEQUENCE [LARGE SCALE GENOMIC DNA]</scope>
    <source>
        <strain evidence="2">ATCC 56472 / CBS 6340 / NRRL Y-8284</strain>
    </source>
</reference>
<evidence type="ECO:0000313" key="2">
    <source>
        <dbReference type="Proteomes" id="UP000002036"/>
    </source>
</evidence>
<dbReference type="KEGG" id="lth:KLTH0D01562g"/>
<sequence>MSFHHQFTLASAKNQLIPQQLTNNVFFGPLNALSQREFIQENRIRFFVAVGIATKRVAQYCRDMPARDCLVVNFDSEFSPQVSLSATELELVSQYSQQHSTSLSQLAAGLAGDAATGCTADSRLTPQPELDQQLHNSPAQYTCNIVTSQGAQKFASFNDLLTLFKLSGSGNVLVFSSNGNDEDLVALLSSHVVITNSSASLLEAFQYVKSLRPSINQCQPDSVFWCQGLMEYLEGSRSYNNPFYDNGMSPASPLSTTGVTSNAFVTKRRNSWSSDCEEECPNSATGTISVSGTPKTRRIAAIRADNMALPH</sequence>
<dbReference type="eggNOG" id="ENOG502S3NH">
    <property type="taxonomic scope" value="Eukaryota"/>
</dbReference>
<dbReference type="EMBL" id="CU928168">
    <property type="protein sequence ID" value="CAR22354.1"/>
    <property type="molecule type" value="Genomic_DNA"/>
</dbReference>
<dbReference type="InParanoid" id="C5DG12"/>
<protein>
    <submittedName>
        <fullName evidence="1">KLTH0D01562p</fullName>
    </submittedName>
</protein>
<evidence type="ECO:0000313" key="1">
    <source>
        <dbReference type="EMBL" id="CAR22354.1"/>
    </source>
</evidence>
<dbReference type="AlphaFoldDB" id="C5DG12"/>
<dbReference type="OrthoDB" id="4069549at2759"/>
<proteinExistence type="predicted"/>
<dbReference type="Proteomes" id="UP000002036">
    <property type="component" value="Chromosome D"/>
</dbReference>
<dbReference type="RefSeq" id="XP_002552792.1">
    <property type="nucleotide sequence ID" value="XM_002552746.1"/>
</dbReference>
<keyword evidence="2" id="KW-1185">Reference proteome</keyword>